<evidence type="ECO:0000313" key="5">
    <source>
        <dbReference type="Proteomes" id="UP000268162"/>
    </source>
</evidence>
<dbReference type="PANTHER" id="PTHR10648">
    <property type="entry name" value="SERINE/THREONINE-PROTEIN PHOSPHATASE PP2A 65 KDA REGULATORY SUBUNIT"/>
    <property type="match status" value="1"/>
</dbReference>
<dbReference type="SUPFAM" id="SSF48371">
    <property type="entry name" value="ARM repeat"/>
    <property type="match status" value="1"/>
</dbReference>
<dbReference type="InterPro" id="IPR011989">
    <property type="entry name" value="ARM-like"/>
</dbReference>
<dbReference type="Gene3D" id="1.25.10.10">
    <property type="entry name" value="Leucine-rich Repeat Variant"/>
    <property type="match status" value="1"/>
</dbReference>
<dbReference type="InterPro" id="IPR021133">
    <property type="entry name" value="HEAT_type_2"/>
</dbReference>
<protein>
    <submittedName>
        <fullName evidence="4">Armadillo-type protein</fullName>
    </submittedName>
</protein>
<dbReference type="PANTHER" id="PTHR10648:SF1">
    <property type="entry name" value="SERINE_THREONINE-PROTEIN PHOSPHATASE 4 REGULATORY SUBUNIT 1"/>
    <property type="match status" value="1"/>
</dbReference>
<gene>
    <name evidence="4" type="ORF">BJ085DRAFT_39640</name>
</gene>
<feature type="compositionally biased region" description="Polar residues" evidence="3">
    <location>
        <begin position="65"/>
        <end position="75"/>
    </location>
</feature>
<evidence type="ECO:0000313" key="4">
    <source>
        <dbReference type="EMBL" id="RKP33905.1"/>
    </source>
</evidence>
<name>A0A4P9ZLB7_9FUNG</name>
<feature type="repeat" description="HEAT" evidence="2">
    <location>
        <begin position="705"/>
        <end position="743"/>
    </location>
</feature>
<organism evidence="4 5">
    <name type="scientific">Dimargaris cristalligena</name>
    <dbReference type="NCBI Taxonomy" id="215637"/>
    <lineage>
        <taxon>Eukaryota</taxon>
        <taxon>Fungi</taxon>
        <taxon>Fungi incertae sedis</taxon>
        <taxon>Zoopagomycota</taxon>
        <taxon>Kickxellomycotina</taxon>
        <taxon>Dimargaritomycetes</taxon>
        <taxon>Dimargaritales</taxon>
        <taxon>Dimargaritaceae</taxon>
        <taxon>Dimargaris</taxon>
    </lineage>
</organism>
<accession>A0A4P9ZLB7</accession>
<proteinExistence type="predicted"/>
<feature type="compositionally biased region" description="Polar residues" evidence="3">
    <location>
        <begin position="47"/>
        <end position="56"/>
    </location>
</feature>
<reference evidence="5" key="1">
    <citation type="journal article" date="2018" name="Nat. Microbiol.">
        <title>Leveraging single-cell genomics to expand the fungal tree of life.</title>
        <authorList>
            <person name="Ahrendt S.R."/>
            <person name="Quandt C.A."/>
            <person name="Ciobanu D."/>
            <person name="Clum A."/>
            <person name="Salamov A."/>
            <person name="Andreopoulos B."/>
            <person name="Cheng J.F."/>
            <person name="Woyke T."/>
            <person name="Pelin A."/>
            <person name="Henrissat B."/>
            <person name="Reynolds N.K."/>
            <person name="Benny G.L."/>
            <person name="Smith M.E."/>
            <person name="James T.Y."/>
            <person name="Grigoriev I.V."/>
        </authorList>
    </citation>
    <scope>NUCLEOTIDE SEQUENCE [LARGE SCALE GENOMIC DNA]</scope>
    <source>
        <strain evidence="5">RSA 468</strain>
    </source>
</reference>
<dbReference type="Proteomes" id="UP000268162">
    <property type="component" value="Unassembled WGS sequence"/>
</dbReference>
<dbReference type="AlphaFoldDB" id="A0A4P9ZLB7"/>
<feature type="repeat" description="HEAT" evidence="2">
    <location>
        <begin position="298"/>
        <end position="335"/>
    </location>
</feature>
<feature type="non-terminal residue" evidence="4">
    <location>
        <position position="753"/>
    </location>
</feature>
<dbReference type="GO" id="GO:0019888">
    <property type="term" value="F:protein phosphatase regulator activity"/>
    <property type="evidence" value="ECO:0007669"/>
    <property type="project" value="TreeGrafter"/>
</dbReference>
<dbReference type="InterPro" id="IPR000357">
    <property type="entry name" value="HEAT"/>
</dbReference>
<feature type="region of interest" description="Disordered" evidence="3">
    <location>
        <begin position="382"/>
        <end position="410"/>
    </location>
</feature>
<dbReference type="InterPro" id="IPR051023">
    <property type="entry name" value="PP2A_Regulatory_Subunit_A"/>
</dbReference>
<sequence length="753" mass="83499">MLPHQPVVRFRVGLPIALLTCTQEPTLMADFGFDFTDEEYDEPVVASSDNAGNSDEQPSDDSPVDTRSITVASDATPSPTSLTSLSSEVLVNSIEDASPKVLEAVLPNQFDEGDLTPIERLCIRSQSSLPFLRVWAAREIKNVLHSSPVADILTTIFPVAFQLSMDKAESDDASPTNGSLENPITHSLFHDWLETMLLDPSVIVVNGVQAALVELGHTMEFDLYHTEVIHHTILRLVKSVIKSRPPSIDILTDNILSAAFLNSNSELEDKALRRKLMALKLIRALVQKFGSGLKPAVFVPTIEKTAQDPSFEVRRDTAFTLGELSYALSYDLVLEGIFPIFQNLIQDTNWQVRHAAAHIALPKLATVLTGSQWASPQITVGPGRALHTGPNGPSHPGNASLPAGQSPHLPPPAPPVAAKVWAQIIERLLGSREVSYPVQTSVFEVIGQLMVAFQHMDKVKEILVRYYLSVVESAVDQDVVTTPELIFQCAYNFPAMLFIMGVSRWDELADAYLALTKFDHFEVRKTLAHSLHEVAKLLGPEFGEQYHEKVFGYFLVDLDEIQLAVVAHLTDFLDCLYPVARERCLPQILEVFQHEGNNWRARETMAQQLAPLCRLYPERTVVRHLLPLAVHWAKDQVAAVRAAAASAFPVIFDMTKEDPGLQVQFFESIIQFRAATTFRARLFFIQICEALLTQQVDATDFEQFFLPSLLALANDKVSNVRIAVARTLKRLLPAQTAMSAEPTEDTKSRSSST</sequence>
<dbReference type="EMBL" id="ML003475">
    <property type="protein sequence ID" value="RKP33905.1"/>
    <property type="molecule type" value="Genomic_DNA"/>
</dbReference>
<dbReference type="PROSITE" id="PS50077">
    <property type="entry name" value="HEAT_REPEAT"/>
    <property type="match status" value="2"/>
</dbReference>
<dbReference type="InterPro" id="IPR016024">
    <property type="entry name" value="ARM-type_fold"/>
</dbReference>
<evidence type="ECO:0000256" key="3">
    <source>
        <dbReference type="SAM" id="MobiDB-lite"/>
    </source>
</evidence>
<keyword evidence="5" id="KW-1185">Reference proteome</keyword>
<evidence type="ECO:0000256" key="1">
    <source>
        <dbReference type="ARBA" id="ARBA00022737"/>
    </source>
</evidence>
<dbReference type="STRING" id="215637.A0A4P9ZLB7"/>
<feature type="region of interest" description="Disordered" evidence="3">
    <location>
        <begin position="45"/>
        <end position="84"/>
    </location>
</feature>
<evidence type="ECO:0000256" key="2">
    <source>
        <dbReference type="PROSITE-ProRule" id="PRU00103"/>
    </source>
</evidence>
<dbReference type="Pfam" id="PF02985">
    <property type="entry name" value="HEAT"/>
    <property type="match status" value="2"/>
</dbReference>
<dbReference type="GO" id="GO:0005737">
    <property type="term" value="C:cytoplasm"/>
    <property type="evidence" value="ECO:0007669"/>
    <property type="project" value="TreeGrafter"/>
</dbReference>
<keyword evidence="1" id="KW-0677">Repeat</keyword>